<dbReference type="EMBL" id="JAAHCF010000183">
    <property type="protein sequence ID" value="KAK8146874.1"/>
    <property type="molecule type" value="Genomic_DNA"/>
</dbReference>
<gene>
    <name evidence="1" type="ORF">G3M48_002477</name>
</gene>
<evidence type="ECO:0000313" key="1">
    <source>
        <dbReference type="EMBL" id="KAK8146874.1"/>
    </source>
</evidence>
<dbReference type="Proteomes" id="UP001397290">
    <property type="component" value="Unassembled WGS sequence"/>
</dbReference>
<reference evidence="1 2" key="1">
    <citation type="submission" date="2020-02" db="EMBL/GenBank/DDBJ databases">
        <title>Comparative genomics of the hypocrealean fungal genus Beauvera.</title>
        <authorList>
            <person name="Showalter D.N."/>
            <person name="Bushley K.E."/>
            <person name="Rehner S.A."/>
        </authorList>
    </citation>
    <scope>NUCLEOTIDE SEQUENCE [LARGE SCALE GENOMIC DNA]</scope>
    <source>
        <strain evidence="1 2">ARSEF4384</strain>
    </source>
</reference>
<name>A0AAW0RXA3_9HYPO</name>
<dbReference type="AlphaFoldDB" id="A0AAW0RXA3"/>
<proteinExistence type="predicted"/>
<protein>
    <submittedName>
        <fullName evidence="1">Uncharacterized protein</fullName>
    </submittedName>
</protein>
<organism evidence="1 2">
    <name type="scientific">Beauveria asiatica</name>
    <dbReference type="NCBI Taxonomy" id="1069075"/>
    <lineage>
        <taxon>Eukaryota</taxon>
        <taxon>Fungi</taxon>
        <taxon>Dikarya</taxon>
        <taxon>Ascomycota</taxon>
        <taxon>Pezizomycotina</taxon>
        <taxon>Sordariomycetes</taxon>
        <taxon>Hypocreomycetidae</taxon>
        <taxon>Hypocreales</taxon>
        <taxon>Cordycipitaceae</taxon>
        <taxon>Beauveria</taxon>
    </lineage>
</organism>
<evidence type="ECO:0000313" key="2">
    <source>
        <dbReference type="Proteomes" id="UP001397290"/>
    </source>
</evidence>
<keyword evidence="2" id="KW-1185">Reference proteome</keyword>
<comment type="caution">
    <text evidence="1">The sequence shown here is derived from an EMBL/GenBank/DDBJ whole genome shotgun (WGS) entry which is preliminary data.</text>
</comment>
<sequence length="95" mass="10151">MAQAAWLNTRSNMILGHQRLAPNPAPKLALQVVLGVMAMCLVTARLLMRVGCVLPQPPCIIAGITVLLANSNIMTDKVILAGLEWLDVGGNAEYD</sequence>
<accession>A0AAW0RXA3</accession>